<dbReference type="Pfam" id="PF10124">
    <property type="entry name" value="Mu-like_gpT"/>
    <property type="match status" value="1"/>
</dbReference>
<feature type="domain" description="Bacteriophage Mu GpT" evidence="1">
    <location>
        <begin position="9"/>
        <end position="307"/>
    </location>
</feature>
<accession>A0ABS8VUF1</accession>
<sequence length="314" mass="34273">MDINAGNIAALTTKVSTAFNKYLTVAPPLYQRFTMTVPSSSGENFYPRIAEIGGLREWVGQREIERLQVGGFRIANRTFEQTIAIRREDLEDDQFGVLTPAIEQLGYNASALPDELVFDALMAGTTSICMDGQNFFDTDHQTYDEDGNVVTYSNIGALASGETAGPGWYLFDTTRPLKPMIYQPRRPFIVTAKTQLTSGNVFNGNEFIWGVDGRCAAGVGMWQLAYKSNRPLSATSFQDALTEMASLKRKDGTPYGIRPNLLVVPSNLESTARLLLNAEFVPSTGSTNSVTVSNPWKGAADFIVAPRLALKAGG</sequence>
<dbReference type="RefSeq" id="WP_232878413.1">
    <property type="nucleotide sequence ID" value="NZ_JAJSOJ010000041.1"/>
</dbReference>
<evidence type="ECO:0000313" key="2">
    <source>
        <dbReference type="EMBL" id="MCE0744610.1"/>
    </source>
</evidence>
<reference evidence="2 3" key="1">
    <citation type="submission" date="2021-12" db="EMBL/GenBank/DDBJ databases">
        <title>Genome sequence of Acetobacter sicerae DmPark20a_162.</title>
        <authorList>
            <person name="Chaston J.M."/>
        </authorList>
    </citation>
    <scope>NUCLEOTIDE SEQUENCE [LARGE SCALE GENOMIC DNA]</scope>
    <source>
        <strain evidence="2 3">DmPark20a_162</strain>
    </source>
</reference>
<protein>
    <submittedName>
        <fullName evidence="2">Mu-like prophage major head subunit gpT family protein</fullName>
    </submittedName>
</protein>
<proteinExistence type="predicted"/>
<evidence type="ECO:0000259" key="1">
    <source>
        <dbReference type="Pfam" id="PF10124"/>
    </source>
</evidence>
<gene>
    <name evidence="2" type="ORF">LWC05_12025</name>
</gene>
<dbReference type="EMBL" id="JAJSOJ010000041">
    <property type="protein sequence ID" value="MCE0744610.1"/>
    <property type="molecule type" value="Genomic_DNA"/>
</dbReference>
<keyword evidence="3" id="KW-1185">Reference proteome</keyword>
<organism evidence="2 3">
    <name type="scientific">Acetobacter sicerae</name>
    <dbReference type="NCBI Taxonomy" id="85325"/>
    <lineage>
        <taxon>Bacteria</taxon>
        <taxon>Pseudomonadati</taxon>
        <taxon>Pseudomonadota</taxon>
        <taxon>Alphaproteobacteria</taxon>
        <taxon>Acetobacterales</taxon>
        <taxon>Acetobacteraceae</taxon>
        <taxon>Acetobacter</taxon>
    </lineage>
</organism>
<evidence type="ECO:0000313" key="3">
    <source>
        <dbReference type="Proteomes" id="UP001521074"/>
    </source>
</evidence>
<name>A0ABS8VUF1_9PROT</name>
<dbReference type="InterPro" id="IPR018774">
    <property type="entry name" value="Phage_Mu_GpT"/>
</dbReference>
<dbReference type="Proteomes" id="UP001521074">
    <property type="component" value="Unassembled WGS sequence"/>
</dbReference>
<comment type="caution">
    <text evidence="2">The sequence shown here is derived from an EMBL/GenBank/DDBJ whole genome shotgun (WGS) entry which is preliminary data.</text>
</comment>